<feature type="transmembrane region" description="Helical" evidence="7">
    <location>
        <begin position="23"/>
        <end position="39"/>
    </location>
</feature>
<dbReference type="PANTHER" id="PTHR11062:SF108">
    <property type="entry name" value="EXOSTOSIN FAMILY PROTEIN"/>
    <property type="match status" value="1"/>
</dbReference>
<comment type="similarity">
    <text evidence="2">Belongs to the glycosyltransferase 47 family.</text>
</comment>
<comment type="caution">
    <text evidence="9">The sequence shown here is derived from an EMBL/GenBank/DDBJ whole genome shotgun (WGS) entry which is preliminary data.</text>
</comment>
<dbReference type="InterPro" id="IPR004263">
    <property type="entry name" value="Exostosin"/>
</dbReference>
<feature type="compositionally biased region" description="Polar residues" evidence="6">
    <location>
        <begin position="213"/>
        <end position="229"/>
    </location>
</feature>
<evidence type="ECO:0000256" key="7">
    <source>
        <dbReference type="SAM" id="Phobius"/>
    </source>
</evidence>
<dbReference type="OrthoDB" id="1924787at2759"/>
<dbReference type="AlphaFoldDB" id="A0A9D3ZR17"/>
<dbReference type="Proteomes" id="UP000828251">
    <property type="component" value="Unassembled WGS sequence"/>
</dbReference>
<evidence type="ECO:0000256" key="4">
    <source>
        <dbReference type="ARBA" id="ARBA00022968"/>
    </source>
</evidence>
<dbReference type="GO" id="GO:0016757">
    <property type="term" value="F:glycosyltransferase activity"/>
    <property type="evidence" value="ECO:0007669"/>
    <property type="project" value="UniProtKB-KW"/>
</dbReference>
<dbReference type="GO" id="GO:0000139">
    <property type="term" value="C:Golgi membrane"/>
    <property type="evidence" value="ECO:0007669"/>
    <property type="project" value="UniProtKB-SubCell"/>
</dbReference>
<keyword evidence="4" id="KW-0735">Signal-anchor</keyword>
<gene>
    <name evidence="9" type="ORF">J1N35_034790</name>
</gene>
<dbReference type="PANTHER" id="PTHR11062">
    <property type="entry name" value="EXOSTOSIN HEPARAN SULFATE GLYCOSYLTRANSFERASE -RELATED"/>
    <property type="match status" value="1"/>
</dbReference>
<accession>A0A9D3ZR17</accession>
<protein>
    <recommendedName>
        <fullName evidence="8">Exostosin GT47 domain-containing protein</fullName>
    </recommendedName>
</protein>
<keyword evidence="7" id="KW-1133">Transmembrane helix</keyword>
<reference evidence="9 10" key="1">
    <citation type="journal article" date="2021" name="Plant Biotechnol. J.">
        <title>Multi-omics assisted identification of the key and species-specific regulatory components of drought-tolerant mechanisms in Gossypium stocksii.</title>
        <authorList>
            <person name="Yu D."/>
            <person name="Ke L."/>
            <person name="Zhang D."/>
            <person name="Wu Y."/>
            <person name="Sun Y."/>
            <person name="Mei J."/>
            <person name="Sun J."/>
            <person name="Sun Y."/>
        </authorList>
    </citation>
    <scope>NUCLEOTIDE SEQUENCE [LARGE SCALE GENOMIC DNA]</scope>
    <source>
        <strain evidence="10">cv. E1</strain>
        <tissue evidence="9">Leaf</tissue>
    </source>
</reference>
<feature type="region of interest" description="Disordered" evidence="6">
    <location>
        <begin position="203"/>
        <end position="235"/>
    </location>
</feature>
<evidence type="ECO:0000256" key="1">
    <source>
        <dbReference type="ARBA" id="ARBA00004323"/>
    </source>
</evidence>
<organism evidence="9 10">
    <name type="scientific">Gossypium stocksii</name>
    <dbReference type="NCBI Taxonomy" id="47602"/>
    <lineage>
        <taxon>Eukaryota</taxon>
        <taxon>Viridiplantae</taxon>
        <taxon>Streptophyta</taxon>
        <taxon>Embryophyta</taxon>
        <taxon>Tracheophyta</taxon>
        <taxon>Spermatophyta</taxon>
        <taxon>Magnoliopsida</taxon>
        <taxon>eudicotyledons</taxon>
        <taxon>Gunneridae</taxon>
        <taxon>Pentapetalae</taxon>
        <taxon>rosids</taxon>
        <taxon>malvids</taxon>
        <taxon>Malvales</taxon>
        <taxon>Malvaceae</taxon>
        <taxon>Malvoideae</taxon>
        <taxon>Gossypium</taxon>
    </lineage>
</organism>
<keyword evidence="10" id="KW-1185">Reference proteome</keyword>
<evidence type="ECO:0000256" key="6">
    <source>
        <dbReference type="SAM" id="MobiDB-lite"/>
    </source>
</evidence>
<dbReference type="InterPro" id="IPR040911">
    <property type="entry name" value="Exostosin_GT47"/>
</dbReference>
<dbReference type="Pfam" id="PF03016">
    <property type="entry name" value="Exostosin_GT47"/>
    <property type="match status" value="1"/>
</dbReference>
<evidence type="ECO:0000256" key="2">
    <source>
        <dbReference type="ARBA" id="ARBA00010271"/>
    </source>
</evidence>
<evidence type="ECO:0000313" key="9">
    <source>
        <dbReference type="EMBL" id="KAH1056725.1"/>
    </source>
</evidence>
<sequence length="689" mass="79215">MWSSCYSMGHELKSWFQLDARKLIWLICAFMVIITFQYLELLSENVLSTVVPSGKISVEGQSSFLASAPSSTESDGTIRYVTHSIGLEYNGTYDGSETVHGNEVSEERDMDLNDDVISETDVDLSKSSTFKEGSESPKETLTKKLVDLIKNSTVYDAESSKNKTTAEVEGGLSLELSKENNMATLDSLNQTSAVNEATNGFGTYEVNDKDQNSDSILHNDNNSGRNSTSEEFEDYPESYYNKTVAKEAPTTIADMNNLFYRSRVSYHSMTPRWASAADKVLLNVRSQIEKAPILENDQQLYAPLYRNVSMFKRSYELMESTLNVYIYKEGKKPIFHKPVLKGIYASEGWFMKQLQANRNFVTKKPREAQLFYLPFSSRMLEETLYVPDSHSIQNLVEYLKNYVDTIAAKYPYWNRSQGADHFLVACHDWATSETKAYMANCIRALCNSDIREGYIFGKDVSLPETTIRNPQRPLRDLGGEPPSKRSILAFFAGGMHGYLRPILLQQWGNKDPDMKIFGTMHNGKGKLNYAQHMKRSKYCICPRGYEVNSPRVVEAIFYECVPVIISDNFVPPFFEVLNWESLAVFVLEKDIPNLKKILLSIPDERYRQMQLSIKKAQQHFLWHPRPVKYDIFHMILHSVWYNRVLQMKKPRQRRAVRRKGKASAVDEGREIFSLYFYYLRSIYLFAYSC</sequence>
<comment type="subcellular location">
    <subcellularLocation>
        <location evidence="1">Golgi apparatus membrane</location>
        <topology evidence="1">Single-pass type II membrane protein</topology>
    </subcellularLocation>
</comment>
<dbReference type="EMBL" id="JAIQCV010000010">
    <property type="protein sequence ID" value="KAH1056725.1"/>
    <property type="molecule type" value="Genomic_DNA"/>
</dbReference>
<evidence type="ECO:0000256" key="5">
    <source>
        <dbReference type="ARBA" id="ARBA00023034"/>
    </source>
</evidence>
<evidence type="ECO:0000313" key="10">
    <source>
        <dbReference type="Proteomes" id="UP000828251"/>
    </source>
</evidence>
<name>A0A9D3ZR17_9ROSI</name>
<evidence type="ECO:0000256" key="3">
    <source>
        <dbReference type="ARBA" id="ARBA00022676"/>
    </source>
</evidence>
<proteinExistence type="inferred from homology"/>
<keyword evidence="7" id="KW-0472">Membrane</keyword>
<keyword evidence="3" id="KW-0328">Glycosyltransferase</keyword>
<evidence type="ECO:0000259" key="8">
    <source>
        <dbReference type="Pfam" id="PF03016"/>
    </source>
</evidence>
<keyword evidence="7" id="KW-0812">Transmembrane</keyword>
<keyword evidence="3" id="KW-0808">Transferase</keyword>
<keyword evidence="5" id="KW-0333">Golgi apparatus</keyword>
<feature type="domain" description="Exostosin GT47" evidence="8">
    <location>
        <begin position="319"/>
        <end position="599"/>
    </location>
</feature>